<feature type="non-terminal residue" evidence="1">
    <location>
        <position position="74"/>
    </location>
</feature>
<name>A0A9N9JSD3_9GLOM</name>
<comment type="caution">
    <text evidence="1">The sequence shown here is derived from an EMBL/GenBank/DDBJ whole genome shotgun (WGS) entry which is preliminary data.</text>
</comment>
<dbReference type="AlphaFoldDB" id="A0A9N9JSD3"/>
<evidence type="ECO:0000313" key="1">
    <source>
        <dbReference type="EMBL" id="CAG8793684.1"/>
    </source>
</evidence>
<protein>
    <submittedName>
        <fullName evidence="1">5967_t:CDS:1</fullName>
    </submittedName>
</protein>
<organism evidence="1 2">
    <name type="scientific">Dentiscutata erythropus</name>
    <dbReference type="NCBI Taxonomy" id="1348616"/>
    <lineage>
        <taxon>Eukaryota</taxon>
        <taxon>Fungi</taxon>
        <taxon>Fungi incertae sedis</taxon>
        <taxon>Mucoromycota</taxon>
        <taxon>Glomeromycotina</taxon>
        <taxon>Glomeromycetes</taxon>
        <taxon>Diversisporales</taxon>
        <taxon>Gigasporaceae</taxon>
        <taxon>Dentiscutata</taxon>
    </lineage>
</organism>
<proteinExistence type="predicted"/>
<dbReference type="Proteomes" id="UP000789405">
    <property type="component" value="Unassembled WGS sequence"/>
</dbReference>
<dbReference type="OrthoDB" id="10546192at2759"/>
<sequence>MGKDDFAKTLTGLGITAALGITTFFCPPLGAAMTYSALGTGGVATAAGIITDTEELRDAGLIVLSSGAGALGGG</sequence>
<reference evidence="1" key="1">
    <citation type="submission" date="2021-06" db="EMBL/GenBank/DDBJ databases">
        <authorList>
            <person name="Kallberg Y."/>
            <person name="Tangrot J."/>
            <person name="Rosling A."/>
        </authorList>
    </citation>
    <scope>NUCLEOTIDE SEQUENCE</scope>
    <source>
        <strain evidence="1">MA453B</strain>
    </source>
</reference>
<accession>A0A9N9JSD3</accession>
<gene>
    <name evidence="1" type="ORF">DERYTH_LOCUS21931</name>
</gene>
<dbReference type="EMBL" id="CAJVPY010029053">
    <property type="protein sequence ID" value="CAG8793684.1"/>
    <property type="molecule type" value="Genomic_DNA"/>
</dbReference>
<keyword evidence="2" id="KW-1185">Reference proteome</keyword>
<evidence type="ECO:0000313" key="2">
    <source>
        <dbReference type="Proteomes" id="UP000789405"/>
    </source>
</evidence>